<dbReference type="EMBL" id="CP144748">
    <property type="protein sequence ID" value="WVZ69447.1"/>
    <property type="molecule type" value="Genomic_DNA"/>
</dbReference>
<dbReference type="EMBL" id="CP144748">
    <property type="protein sequence ID" value="WVZ69448.1"/>
    <property type="molecule type" value="Genomic_DNA"/>
</dbReference>
<evidence type="ECO:0000313" key="2">
    <source>
        <dbReference type="EMBL" id="WVZ69447.1"/>
    </source>
</evidence>
<reference evidence="2 3" key="1">
    <citation type="submission" date="2024-02" db="EMBL/GenBank/DDBJ databases">
        <title>High-quality chromosome-scale genome assembly of Pensacola bahiagrass (Paspalum notatum Flugge var. saurae).</title>
        <authorList>
            <person name="Vega J.M."/>
            <person name="Podio M."/>
            <person name="Orjuela J."/>
            <person name="Siena L.A."/>
            <person name="Pessino S.C."/>
            <person name="Combes M.C."/>
            <person name="Mariac C."/>
            <person name="Albertini E."/>
            <person name="Pupilli F."/>
            <person name="Ortiz J.P.A."/>
            <person name="Leblanc O."/>
        </authorList>
    </citation>
    <scope>NUCLEOTIDE SEQUENCE [LARGE SCALE GENOMIC DNA]</scope>
    <source>
        <strain evidence="2">R1</strain>
        <tissue evidence="2">Leaf</tissue>
    </source>
</reference>
<gene>
    <name evidence="2" type="ORF">U9M48_018230</name>
</gene>
<keyword evidence="3" id="KW-1185">Reference proteome</keyword>
<sequence length="116" mass="12256">MRTPPPPPVPALAHPQPSRSSARVSGRPSADGAGEQGWPAGGSHGHGGPRRSLRPSGTAADLLPHHLRLLRQHGCTAVHFPHSEAGDDRTRQRRGHSCSSASTATTLALCHHVQER</sequence>
<dbReference type="AlphaFoldDB" id="A0AAQ3WPL7"/>
<feature type="compositionally biased region" description="Basic and acidic residues" evidence="1">
    <location>
        <begin position="81"/>
        <end position="90"/>
    </location>
</feature>
<dbReference type="Proteomes" id="UP001341281">
    <property type="component" value="Chromosome 04"/>
</dbReference>
<feature type="compositionally biased region" description="Pro residues" evidence="1">
    <location>
        <begin position="1"/>
        <end position="10"/>
    </location>
</feature>
<proteinExistence type="predicted"/>
<dbReference type="EMBL" id="CP144748">
    <property type="protein sequence ID" value="WVZ69444.1"/>
    <property type="molecule type" value="Genomic_DNA"/>
</dbReference>
<feature type="region of interest" description="Disordered" evidence="1">
    <location>
        <begin position="81"/>
        <end position="103"/>
    </location>
</feature>
<evidence type="ECO:0000313" key="3">
    <source>
        <dbReference type="Proteomes" id="UP001341281"/>
    </source>
</evidence>
<accession>A0AAQ3WPL7</accession>
<name>A0AAQ3WPL7_PASNO</name>
<organism evidence="2 3">
    <name type="scientific">Paspalum notatum var. saurae</name>
    <dbReference type="NCBI Taxonomy" id="547442"/>
    <lineage>
        <taxon>Eukaryota</taxon>
        <taxon>Viridiplantae</taxon>
        <taxon>Streptophyta</taxon>
        <taxon>Embryophyta</taxon>
        <taxon>Tracheophyta</taxon>
        <taxon>Spermatophyta</taxon>
        <taxon>Magnoliopsida</taxon>
        <taxon>Liliopsida</taxon>
        <taxon>Poales</taxon>
        <taxon>Poaceae</taxon>
        <taxon>PACMAD clade</taxon>
        <taxon>Panicoideae</taxon>
        <taxon>Andropogonodae</taxon>
        <taxon>Paspaleae</taxon>
        <taxon>Paspalinae</taxon>
        <taxon>Paspalum</taxon>
    </lineage>
</organism>
<protein>
    <submittedName>
        <fullName evidence="2">Uncharacterized protein</fullName>
    </submittedName>
</protein>
<feature type="region of interest" description="Disordered" evidence="1">
    <location>
        <begin position="1"/>
        <end position="60"/>
    </location>
</feature>
<evidence type="ECO:0000256" key="1">
    <source>
        <dbReference type="SAM" id="MobiDB-lite"/>
    </source>
</evidence>
<dbReference type="EMBL" id="CP144748">
    <property type="protein sequence ID" value="WVZ69443.1"/>
    <property type="molecule type" value="Genomic_DNA"/>
</dbReference>